<dbReference type="RefSeq" id="XP_064766174.1">
    <property type="nucleotide sequence ID" value="XM_064913524.1"/>
</dbReference>
<feature type="compositionally biased region" description="Basic and acidic residues" evidence="1">
    <location>
        <begin position="88"/>
        <end position="97"/>
    </location>
</feature>
<organism evidence="2 3">
    <name type="scientific">Myxozyma melibiosi</name>
    <dbReference type="NCBI Taxonomy" id="54550"/>
    <lineage>
        <taxon>Eukaryota</taxon>
        <taxon>Fungi</taxon>
        <taxon>Dikarya</taxon>
        <taxon>Ascomycota</taxon>
        <taxon>Saccharomycotina</taxon>
        <taxon>Lipomycetes</taxon>
        <taxon>Lipomycetales</taxon>
        <taxon>Lipomycetaceae</taxon>
        <taxon>Myxozyma</taxon>
    </lineage>
</organism>
<feature type="compositionally biased region" description="Low complexity" evidence="1">
    <location>
        <begin position="104"/>
        <end position="114"/>
    </location>
</feature>
<feature type="compositionally biased region" description="Low complexity" evidence="1">
    <location>
        <begin position="16"/>
        <end position="30"/>
    </location>
</feature>
<name>A0ABR1EZW4_9ASCO</name>
<accession>A0ABR1EZW4</accession>
<feature type="compositionally biased region" description="Pro residues" evidence="1">
    <location>
        <begin position="31"/>
        <end position="40"/>
    </location>
</feature>
<feature type="compositionally biased region" description="Low complexity" evidence="1">
    <location>
        <begin position="174"/>
        <end position="193"/>
    </location>
</feature>
<evidence type="ECO:0000313" key="2">
    <source>
        <dbReference type="EMBL" id="KAK7203141.1"/>
    </source>
</evidence>
<feature type="compositionally biased region" description="Basic and acidic residues" evidence="1">
    <location>
        <begin position="421"/>
        <end position="448"/>
    </location>
</feature>
<feature type="compositionally biased region" description="Basic and acidic residues" evidence="1">
    <location>
        <begin position="145"/>
        <end position="163"/>
    </location>
</feature>
<feature type="compositionally biased region" description="Pro residues" evidence="1">
    <location>
        <begin position="118"/>
        <end position="132"/>
    </location>
</feature>
<feature type="region of interest" description="Disordered" evidence="1">
    <location>
        <begin position="1"/>
        <end position="311"/>
    </location>
</feature>
<proteinExistence type="predicted"/>
<dbReference type="EMBL" id="JBBJBU010000013">
    <property type="protein sequence ID" value="KAK7203141.1"/>
    <property type="molecule type" value="Genomic_DNA"/>
</dbReference>
<evidence type="ECO:0000313" key="3">
    <source>
        <dbReference type="Proteomes" id="UP001498771"/>
    </source>
</evidence>
<feature type="compositionally biased region" description="Low complexity" evidence="1">
    <location>
        <begin position="532"/>
        <end position="542"/>
    </location>
</feature>
<feature type="compositionally biased region" description="Low complexity" evidence="1">
    <location>
        <begin position="459"/>
        <end position="472"/>
    </location>
</feature>
<feature type="compositionally biased region" description="Low complexity" evidence="1">
    <location>
        <begin position="408"/>
        <end position="418"/>
    </location>
</feature>
<protein>
    <submittedName>
        <fullName evidence="2">Uncharacterized protein</fullName>
    </submittedName>
</protein>
<gene>
    <name evidence="2" type="ORF">BZA70DRAFT_283966</name>
</gene>
<feature type="compositionally biased region" description="Basic and acidic residues" evidence="1">
    <location>
        <begin position="194"/>
        <end position="204"/>
    </location>
</feature>
<dbReference type="GeneID" id="90039036"/>
<feature type="compositionally biased region" description="Basic and acidic residues" evidence="1">
    <location>
        <begin position="360"/>
        <end position="381"/>
    </location>
</feature>
<dbReference type="Proteomes" id="UP001498771">
    <property type="component" value="Unassembled WGS sequence"/>
</dbReference>
<evidence type="ECO:0000256" key="1">
    <source>
        <dbReference type="SAM" id="MobiDB-lite"/>
    </source>
</evidence>
<comment type="caution">
    <text evidence="2">The sequence shown here is derived from an EMBL/GenBank/DDBJ whole genome shotgun (WGS) entry which is preliminary data.</text>
</comment>
<keyword evidence="3" id="KW-1185">Reference proteome</keyword>
<feature type="compositionally biased region" description="Basic and acidic residues" evidence="1">
    <location>
        <begin position="266"/>
        <end position="275"/>
    </location>
</feature>
<sequence>MSSYYSQRPSSPPRAPSSVVPSHSQAQPGASWPPPSPPSQHHPETSAYPASYYSHGAYDASYSRDRAGYPPQPAPAGDRGLESAPYESSRHRYDDRGQAPPAPAYADPYPGRPYSVPAMPPAPLPTNRPGYPPYDGGAAPPDPYPRSRDPYRQHSYRSGESRRSPPPFAANNAGQSRGYYSSSQQPSFSSSNQYRRDDQRHERQYSSGGVPSMSASYPPPSPTRGSDPYYRSRNRQRSVSPDRRAKYGHGPDQGHQSSSFRSSRSNHPESREHAPRGSSNQGGNYRPKPVPAVVGGPSDQPQALQPLTYHVPEPAKEIRAEDFVNDAPLPVFPIRPPQQLRTPLSATYAETEAQKSGTDLVRDSENRKIRDPARDIVDRKALTRKHPPKIGRNPADPLDDVPLPPSVGPTTGSTPGRGRLSKREAEVSLERTVKRMREGEDGDEEHRGGSAKKIHLDLSSSQVSSSSSSTGSRLFARPSETIASEATPAGDGNLPENLLRIVEDTLAQIRGSGRSGNGRGDSQQKGADEGAADTTDAANSEK</sequence>
<feature type="region of interest" description="Disordered" evidence="1">
    <location>
        <begin position="349"/>
        <end position="542"/>
    </location>
</feature>
<reference evidence="2 3" key="1">
    <citation type="submission" date="2024-03" db="EMBL/GenBank/DDBJ databases">
        <title>Genome-scale model development and genomic sequencing of the oleaginous clade Lipomyces.</title>
        <authorList>
            <consortium name="Lawrence Berkeley National Laboratory"/>
            <person name="Czajka J.J."/>
            <person name="Han Y."/>
            <person name="Kim J."/>
            <person name="Mondo S.J."/>
            <person name="Hofstad B.A."/>
            <person name="Robles A."/>
            <person name="Haridas S."/>
            <person name="Riley R."/>
            <person name="LaButti K."/>
            <person name="Pangilinan J."/>
            <person name="Andreopoulos W."/>
            <person name="Lipzen A."/>
            <person name="Yan J."/>
            <person name="Wang M."/>
            <person name="Ng V."/>
            <person name="Grigoriev I.V."/>
            <person name="Spatafora J.W."/>
            <person name="Magnuson J.K."/>
            <person name="Baker S.E."/>
            <person name="Pomraning K.R."/>
        </authorList>
    </citation>
    <scope>NUCLEOTIDE SEQUENCE [LARGE SCALE GENOMIC DNA]</scope>
    <source>
        <strain evidence="2 3">Phaff 52-87</strain>
    </source>
</reference>